<dbReference type="CDD" id="cd04301">
    <property type="entry name" value="NAT_SF"/>
    <property type="match status" value="1"/>
</dbReference>
<organism evidence="2 3">
    <name type="scientific">Desulfocucumis palustris</name>
    <dbReference type="NCBI Taxonomy" id="1898651"/>
    <lineage>
        <taxon>Bacteria</taxon>
        <taxon>Bacillati</taxon>
        <taxon>Bacillota</taxon>
        <taxon>Clostridia</taxon>
        <taxon>Eubacteriales</taxon>
        <taxon>Desulfocucumaceae</taxon>
        <taxon>Desulfocucumis</taxon>
    </lineage>
</organism>
<dbReference type="InterPro" id="IPR000182">
    <property type="entry name" value="GNAT_dom"/>
</dbReference>
<keyword evidence="2" id="KW-0808">Transferase</keyword>
<dbReference type="EMBL" id="BFAV01000150">
    <property type="protein sequence ID" value="GBF34697.1"/>
    <property type="molecule type" value="Genomic_DNA"/>
</dbReference>
<feature type="domain" description="N-acetyltransferase" evidence="1">
    <location>
        <begin position="141"/>
        <end position="289"/>
    </location>
</feature>
<accession>A0A2L2XEC0</accession>
<dbReference type="OrthoDB" id="9790652at2"/>
<sequence>MYSQQQVCHAGPMGTEKILEEDFQIEIGLDFANQRLKVLSYQAGDYFLLAERIKELAREKKLGKVLFNSRKEGCPELERAGFVPEGTIPGFFNGKDACCYSYFIDSARFRSRHLEEEDGILKEVTGNKAPVKSGVKLPSGYNLREIREDDVEGLVSLYRNIFASYPSPLFNPGYILDVMRQRVYFLAVFKNNVPVSAGSAEMDLINRNAEITDLATHPGARGMGLVTAIMKALETEMRERKLNCLYSLSRAGVPGVNRALYKLGYSYKGRLINNCHIGGRFEDMNIWVKSSHCAN</sequence>
<name>A0A2L2XEC0_9FIRM</name>
<gene>
    <name evidence="2" type="ORF">DCCM_3817</name>
</gene>
<dbReference type="AlphaFoldDB" id="A0A2L2XEC0"/>
<comment type="caution">
    <text evidence="2">The sequence shown here is derived from an EMBL/GenBank/DDBJ whole genome shotgun (WGS) entry which is preliminary data.</text>
</comment>
<evidence type="ECO:0000313" key="3">
    <source>
        <dbReference type="Proteomes" id="UP000239549"/>
    </source>
</evidence>
<dbReference type="RefSeq" id="WP_104372891.1">
    <property type="nucleotide sequence ID" value="NZ_BFAV01000150.1"/>
</dbReference>
<keyword evidence="3" id="KW-1185">Reference proteome</keyword>
<dbReference type="GO" id="GO:0008080">
    <property type="term" value="F:N-acetyltransferase activity"/>
    <property type="evidence" value="ECO:0007669"/>
    <property type="project" value="InterPro"/>
</dbReference>
<evidence type="ECO:0000313" key="2">
    <source>
        <dbReference type="EMBL" id="GBF34697.1"/>
    </source>
</evidence>
<evidence type="ECO:0000259" key="1">
    <source>
        <dbReference type="PROSITE" id="PS51186"/>
    </source>
</evidence>
<reference evidence="3" key="1">
    <citation type="submission" date="2018-02" db="EMBL/GenBank/DDBJ databases">
        <title>Genome sequence of Desulfocucumis palustris strain NAW-5.</title>
        <authorList>
            <person name="Watanabe M."/>
            <person name="Kojima H."/>
            <person name="Fukui M."/>
        </authorList>
    </citation>
    <scope>NUCLEOTIDE SEQUENCE [LARGE SCALE GENOMIC DNA]</scope>
    <source>
        <strain evidence="3">NAW-5</strain>
    </source>
</reference>
<dbReference type="Gene3D" id="3.40.630.30">
    <property type="match status" value="1"/>
</dbReference>
<protein>
    <submittedName>
        <fullName evidence="2">Beta-lysine acetyltransferase</fullName>
    </submittedName>
</protein>
<dbReference type="InterPro" id="IPR016181">
    <property type="entry name" value="Acyl_CoA_acyltransferase"/>
</dbReference>
<dbReference type="PROSITE" id="PS51186">
    <property type="entry name" value="GNAT"/>
    <property type="match status" value="1"/>
</dbReference>
<dbReference type="NCBIfam" id="TIGR03827">
    <property type="entry name" value="GNAT_ablB"/>
    <property type="match status" value="1"/>
</dbReference>
<dbReference type="Proteomes" id="UP000239549">
    <property type="component" value="Unassembled WGS sequence"/>
</dbReference>
<dbReference type="Pfam" id="PF00583">
    <property type="entry name" value="Acetyltransf_1"/>
    <property type="match status" value="1"/>
</dbReference>
<dbReference type="InterPro" id="IPR022525">
    <property type="entry name" value="GNAT_AblB"/>
</dbReference>
<dbReference type="SUPFAM" id="SSF55729">
    <property type="entry name" value="Acyl-CoA N-acyltransferases (Nat)"/>
    <property type="match status" value="1"/>
</dbReference>
<proteinExistence type="predicted"/>